<evidence type="ECO:0000313" key="3">
    <source>
        <dbReference type="Proteomes" id="UP000237347"/>
    </source>
</evidence>
<comment type="caution">
    <text evidence="2">The sequence shown here is derived from an EMBL/GenBank/DDBJ whole genome shotgun (WGS) entry which is preliminary data.</text>
</comment>
<dbReference type="Proteomes" id="UP000237347">
    <property type="component" value="Unassembled WGS sequence"/>
</dbReference>
<accession>A0AAW0KYC3</accession>
<protein>
    <submittedName>
        <fullName evidence="2">Uncharacterized protein</fullName>
    </submittedName>
</protein>
<name>A0AAW0KYC3_QUESU</name>
<gene>
    <name evidence="2" type="ORF">CFP56_011813</name>
</gene>
<proteinExistence type="predicted"/>
<feature type="transmembrane region" description="Helical" evidence="1">
    <location>
        <begin position="46"/>
        <end position="65"/>
    </location>
</feature>
<dbReference type="AlphaFoldDB" id="A0AAW0KYC3"/>
<keyword evidence="1" id="KW-1133">Transmembrane helix</keyword>
<dbReference type="EMBL" id="PKMF04000194">
    <property type="protein sequence ID" value="KAK7843910.1"/>
    <property type="molecule type" value="Genomic_DNA"/>
</dbReference>
<organism evidence="2 3">
    <name type="scientific">Quercus suber</name>
    <name type="common">Cork oak</name>
    <dbReference type="NCBI Taxonomy" id="58331"/>
    <lineage>
        <taxon>Eukaryota</taxon>
        <taxon>Viridiplantae</taxon>
        <taxon>Streptophyta</taxon>
        <taxon>Embryophyta</taxon>
        <taxon>Tracheophyta</taxon>
        <taxon>Spermatophyta</taxon>
        <taxon>Magnoliopsida</taxon>
        <taxon>eudicotyledons</taxon>
        <taxon>Gunneridae</taxon>
        <taxon>Pentapetalae</taxon>
        <taxon>rosids</taxon>
        <taxon>fabids</taxon>
        <taxon>Fagales</taxon>
        <taxon>Fagaceae</taxon>
        <taxon>Quercus</taxon>
    </lineage>
</organism>
<keyword evidence="3" id="KW-1185">Reference proteome</keyword>
<evidence type="ECO:0000313" key="2">
    <source>
        <dbReference type="EMBL" id="KAK7843910.1"/>
    </source>
</evidence>
<reference evidence="2 3" key="1">
    <citation type="journal article" date="2018" name="Sci. Data">
        <title>The draft genome sequence of cork oak.</title>
        <authorList>
            <person name="Ramos A.M."/>
            <person name="Usie A."/>
            <person name="Barbosa P."/>
            <person name="Barros P.M."/>
            <person name="Capote T."/>
            <person name="Chaves I."/>
            <person name="Simoes F."/>
            <person name="Abreu I."/>
            <person name="Carrasquinho I."/>
            <person name="Faro C."/>
            <person name="Guimaraes J.B."/>
            <person name="Mendonca D."/>
            <person name="Nobrega F."/>
            <person name="Rodrigues L."/>
            <person name="Saibo N.J.M."/>
            <person name="Varela M.C."/>
            <person name="Egas C."/>
            <person name="Matos J."/>
            <person name="Miguel C.M."/>
            <person name="Oliveira M.M."/>
            <person name="Ricardo C.P."/>
            <person name="Goncalves S."/>
        </authorList>
    </citation>
    <scope>NUCLEOTIDE SEQUENCE [LARGE SCALE GENOMIC DNA]</scope>
    <source>
        <strain evidence="3">cv. HL8</strain>
    </source>
</reference>
<evidence type="ECO:0000256" key="1">
    <source>
        <dbReference type="SAM" id="Phobius"/>
    </source>
</evidence>
<sequence length="129" mass="14429">MKPRGPSLRTDSFLVIRAISGLWITPQAALMDFIPTSQRMISSAGLLWMVMGVSNLHGFLITLLWPKRSLGSTDDEPMSWNIMRFLVEINCLRSGRKVSVEEKVFLAAAEAVKTAMSNLLVKKQYSAEK</sequence>
<keyword evidence="1" id="KW-0472">Membrane</keyword>
<keyword evidence="1" id="KW-0812">Transmembrane</keyword>
<feature type="transmembrane region" description="Helical" evidence="1">
    <location>
        <begin position="12"/>
        <end position="34"/>
    </location>
</feature>